<evidence type="ECO:0008006" key="9">
    <source>
        <dbReference type="Google" id="ProtNLM"/>
    </source>
</evidence>
<feature type="transmembrane region" description="Helical" evidence="6">
    <location>
        <begin position="139"/>
        <end position="162"/>
    </location>
</feature>
<dbReference type="SUPFAM" id="SSF81338">
    <property type="entry name" value="Aquaporin-like"/>
    <property type="match status" value="1"/>
</dbReference>
<gene>
    <name evidence="7" type="ORF">MKW98_020647</name>
</gene>
<protein>
    <recommendedName>
        <fullName evidence="9">Aquaporin-like protein</fullName>
    </recommendedName>
</protein>
<dbReference type="InterPro" id="IPR034294">
    <property type="entry name" value="Aquaporin_transptr"/>
</dbReference>
<feature type="transmembrane region" description="Helical" evidence="6">
    <location>
        <begin position="183"/>
        <end position="203"/>
    </location>
</feature>
<keyword evidence="2 5" id="KW-0812">Transmembrane</keyword>
<keyword evidence="3 6" id="KW-1133">Transmembrane helix</keyword>
<dbReference type="PRINTS" id="PR00783">
    <property type="entry name" value="MINTRINSICP"/>
</dbReference>
<dbReference type="InterPro" id="IPR000425">
    <property type="entry name" value="MIP"/>
</dbReference>
<dbReference type="AlphaFoldDB" id="A0AAD4TID3"/>
<accession>A0AAD4TID3</accession>
<evidence type="ECO:0000313" key="7">
    <source>
        <dbReference type="EMBL" id="KAI3958005.1"/>
    </source>
</evidence>
<comment type="caution">
    <text evidence="7">The sequence shown here is derived from an EMBL/GenBank/DDBJ whole genome shotgun (WGS) entry which is preliminary data.</text>
</comment>
<evidence type="ECO:0000256" key="3">
    <source>
        <dbReference type="ARBA" id="ARBA00022989"/>
    </source>
</evidence>
<dbReference type="Proteomes" id="UP001202328">
    <property type="component" value="Unassembled WGS sequence"/>
</dbReference>
<name>A0AAD4TID3_9MAGN</name>
<reference evidence="7" key="1">
    <citation type="submission" date="2022-04" db="EMBL/GenBank/DDBJ databases">
        <title>A functionally conserved STORR gene fusion in Papaver species that diverged 16.8 million years ago.</title>
        <authorList>
            <person name="Catania T."/>
        </authorList>
    </citation>
    <scope>NUCLEOTIDE SEQUENCE</scope>
    <source>
        <strain evidence="7">S-188037</strain>
    </source>
</reference>
<feature type="transmembrane region" description="Helical" evidence="6">
    <location>
        <begin position="101"/>
        <end position="119"/>
    </location>
</feature>
<organism evidence="7 8">
    <name type="scientific">Papaver atlanticum</name>
    <dbReference type="NCBI Taxonomy" id="357466"/>
    <lineage>
        <taxon>Eukaryota</taxon>
        <taxon>Viridiplantae</taxon>
        <taxon>Streptophyta</taxon>
        <taxon>Embryophyta</taxon>
        <taxon>Tracheophyta</taxon>
        <taxon>Spermatophyta</taxon>
        <taxon>Magnoliopsida</taxon>
        <taxon>Ranunculales</taxon>
        <taxon>Papaveraceae</taxon>
        <taxon>Papaveroideae</taxon>
        <taxon>Papaver</taxon>
    </lineage>
</organism>
<dbReference type="Gene3D" id="1.20.1080.10">
    <property type="entry name" value="Glycerol uptake facilitator protein"/>
    <property type="match status" value="1"/>
</dbReference>
<dbReference type="GO" id="GO:0015267">
    <property type="term" value="F:channel activity"/>
    <property type="evidence" value="ECO:0007669"/>
    <property type="project" value="InterPro"/>
</dbReference>
<dbReference type="Pfam" id="PF00230">
    <property type="entry name" value="MIP"/>
    <property type="match status" value="1"/>
</dbReference>
<dbReference type="EMBL" id="JAJJMB010001184">
    <property type="protein sequence ID" value="KAI3958005.1"/>
    <property type="molecule type" value="Genomic_DNA"/>
</dbReference>
<dbReference type="GO" id="GO:0016020">
    <property type="term" value="C:membrane"/>
    <property type="evidence" value="ECO:0007669"/>
    <property type="project" value="UniProtKB-SubCell"/>
</dbReference>
<sequence>MIFILVYSIGGISGGHINPAVTFWLFLARKVSLPKAVSTRATQLCSYISEVSILKFQQYIVAQCLGATVGVALVKASQSTYYDQYGGGINSVSASYSRLDAHAAEIMGTFFLVYTVFSATDPKRNARDSHIPIFTPPPIWFAVFMVHLTVGGSWVSTWHVGLGGGVIDNSQLSLYRINRASTYILIMYIWLYELIALLFVLWYHGY</sequence>
<keyword evidence="5" id="KW-0813">Transport</keyword>
<evidence type="ECO:0000256" key="2">
    <source>
        <dbReference type="ARBA" id="ARBA00022692"/>
    </source>
</evidence>
<comment type="subcellular location">
    <subcellularLocation>
        <location evidence="1">Membrane</location>
        <topology evidence="1">Multi-pass membrane protein</topology>
    </subcellularLocation>
</comment>
<keyword evidence="8" id="KW-1185">Reference proteome</keyword>
<proteinExistence type="inferred from homology"/>
<evidence type="ECO:0000256" key="6">
    <source>
        <dbReference type="SAM" id="Phobius"/>
    </source>
</evidence>
<dbReference type="InterPro" id="IPR023271">
    <property type="entry name" value="Aquaporin-like"/>
</dbReference>
<dbReference type="PANTHER" id="PTHR45687">
    <property type="entry name" value="AQUAPORIN OR AQUAGLYCEROPORIN RELATED"/>
    <property type="match status" value="1"/>
</dbReference>
<evidence type="ECO:0000313" key="8">
    <source>
        <dbReference type="Proteomes" id="UP001202328"/>
    </source>
</evidence>
<evidence type="ECO:0000256" key="4">
    <source>
        <dbReference type="ARBA" id="ARBA00023136"/>
    </source>
</evidence>
<evidence type="ECO:0000256" key="5">
    <source>
        <dbReference type="RuleBase" id="RU000477"/>
    </source>
</evidence>
<comment type="similarity">
    <text evidence="5">Belongs to the MIP/aquaporin (TC 1.A.8) family.</text>
</comment>
<evidence type="ECO:0000256" key="1">
    <source>
        <dbReference type="ARBA" id="ARBA00004141"/>
    </source>
</evidence>
<feature type="transmembrane region" description="Helical" evidence="6">
    <location>
        <begin position="6"/>
        <end position="27"/>
    </location>
</feature>
<keyword evidence="4 6" id="KW-0472">Membrane</keyword>